<gene>
    <name evidence="1" type="ORF">LVIROSA_LOCUS34425</name>
</gene>
<sequence length="99" mass="11715">MWIWHAFFGLVGSLNDINVLNMSPLLDDMYNGTAPDSSFQVAEISYRNEYYLVDEIYPELACFVKSMSCPNYHKRLKFKRAQERARKDVERAFRALKKR</sequence>
<dbReference type="Pfam" id="PF04827">
    <property type="entry name" value="Plant_tran"/>
    <property type="match status" value="1"/>
</dbReference>
<organism evidence="1 2">
    <name type="scientific">Lactuca virosa</name>
    <dbReference type="NCBI Taxonomy" id="75947"/>
    <lineage>
        <taxon>Eukaryota</taxon>
        <taxon>Viridiplantae</taxon>
        <taxon>Streptophyta</taxon>
        <taxon>Embryophyta</taxon>
        <taxon>Tracheophyta</taxon>
        <taxon>Spermatophyta</taxon>
        <taxon>Magnoliopsida</taxon>
        <taxon>eudicotyledons</taxon>
        <taxon>Gunneridae</taxon>
        <taxon>Pentapetalae</taxon>
        <taxon>asterids</taxon>
        <taxon>campanulids</taxon>
        <taxon>Asterales</taxon>
        <taxon>Asteraceae</taxon>
        <taxon>Cichorioideae</taxon>
        <taxon>Cichorieae</taxon>
        <taxon>Lactucinae</taxon>
        <taxon>Lactuca</taxon>
    </lineage>
</organism>
<proteinExistence type="predicted"/>
<reference evidence="1 2" key="1">
    <citation type="submission" date="2022-01" db="EMBL/GenBank/DDBJ databases">
        <authorList>
            <person name="Xiong W."/>
            <person name="Schranz E."/>
        </authorList>
    </citation>
    <scope>NUCLEOTIDE SEQUENCE [LARGE SCALE GENOMIC DNA]</scope>
</reference>
<dbReference type="PANTHER" id="PTHR47150">
    <property type="entry name" value="OS12G0169200 PROTEIN"/>
    <property type="match status" value="1"/>
</dbReference>
<comment type="caution">
    <text evidence="1">The sequence shown here is derived from an EMBL/GenBank/DDBJ whole genome shotgun (WGS) entry which is preliminary data.</text>
</comment>
<evidence type="ECO:0000313" key="1">
    <source>
        <dbReference type="EMBL" id="CAH1448904.1"/>
    </source>
</evidence>
<evidence type="ECO:0008006" key="3">
    <source>
        <dbReference type="Google" id="ProtNLM"/>
    </source>
</evidence>
<keyword evidence="2" id="KW-1185">Reference proteome</keyword>
<name>A0AAU9PFF2_9ASTR</name>
<dbReference type="AlphaFoldDB" id="A0AAU9PFF2"/>
<evidence type="ECO:0000313" key="2">
    <source>
        <dbReference type="Proteomes" id="UP001157418"/>
    </source>
</evidence>
<protein>
    <recommendedName>
        <fullName evidence="3">DDE Tnp4 domain-containing protein</fullName>
    </recommendedName>
</protein>
<dbReference type="EMBL" id="CAKMRJ010005634">
    <property type="protein sequence ID" value="CAH1448904.1"/>
    <property type="molecule type" value="Genomic_DNA"/>
</dbReference>
<dbReference type="Proteomes" id="UP001157418">
    <property type="component" value="Unassembled WGS sequence"/>
</dbReference>
<dbReference type="InterPro" id="IPR006912">
    <property type="entry name" value="Harbinger_derived_prot"/>
</dbReference>
<accession>A0AAU9PFF2</accession>
<dbReference type="PANTHER" id="PTHR47150:SF7">
    <property type="entry name" value="NUCLEASE"/>
    <property type="match status" value="1"/>
</dbReference>